<reference evidence="1 2" key="1">
    <citation type="submission" date="2015-11" db="EMBL/GenBank/DDBJ databases">
        <authorList>
            <person name="Zhang Y."/>
            <person name="Guo Z."/>
        </authorList>
    </citation>
    <scope>NUCLEOTIDE SEQUENCE [LARGE SCALE GENOMIC DNA]</scope>
    <source>
        <strain evidence="1 2">KCTC 12086</strain>
    </source>
</reference>
<dbReference type="AlphaFoldDB" id="A0A0S2JWV5"/>
<keyword evidence="2" id="KW-1185">Reference proteome</keyword>
<proteinExistence type="predicted"/>
<dbReference type="OrthoDB" id="9804785at2"/>
<dbReference type="EMBL" id="CP013187">
    <property type="protein sequence ID" value="ALO40592.1"/>
    <property type="molecule type" value="Genomic_DNA"/>
</dbReference>
<sequence>MIKLKKKSIKSLSLDKAKLPIDLTAEIAGAGDKPYSYYANCTTQPMTNLCTDLCTPSVGAGCATSNMC</sequence>
<dbReference type="PATRIC" id="fig|161398.10.peg.64"/>
<gene>
    <name evidence="1" type="ORF">PP2015_63</name>
</gene>
<dbReference type="KEGG" id="pphe:PP2015_63"/>
<evidence type="ECO:0000313" key="2">
    <source>
        <dbReference type="Proteomes" id="UP000061457"/>
    </source>
</evidence>
<name>A0A0S2JWV5_9GAMM</name>
<dbReference type="STRING" id="161398.PP2015_63"/>
<dbReference type="RefSeq" id="WP_058028378.1">
    <property type="nucleotide sequence ID" value="NZ_CP013187.1"/>
</dbReference>
<evidence type="ECO:0000313" key="1">
    <source>
        <dbReference type="EMBL" id="ALO40592.1"/>
    </source>
</evidence>
<protein>
    <submittedName>
        <fullName evidence="1">Uncharacterized protein</fullName>
    </submittedName>
</protein>
<accession>A0A0S2JWV5</accession>
<dbReference type="Proteomes" id="UP000061457">
    <property type="component" value="Chromosome I"/>
</dbReference>
<organism evidence="1 2">
    <name type="scientific">Pseudoalteromonas phenolica</name>
    <dbReference type="NCBI Taxonomy" id="161398"/>
    <lineage>
        <taxon>Bacteria</taxon>
        <taxon>Pseudomonadati</taxon>
        <taxon>Pseudomonadota</taxon>
        <taxon>Gammaproteobacteria</taxon>
        <taxon>Alteromonadales</taxon>
        <taxon>Pseudoalteromonadaceae</taxon>
        <taxon>Pseudoalteromonas</taxon>
    </lineage>
</organism>